<sequence length="513" mass="54961">MTATDQPVRCCVLWFPEWPVTAWALAEGGYADEPVAVVEANLVVSCSAAAHAEGVHSGQRRREAQACCPALRVAPADIDRDYRMFAPLVDLLEQVSPGVQVIRPGLVALRMRGPARYYGGEQPAAAVLLAAMTQAGMAGVRAGIADGMFTAEQAAYDSEPIRIVPPGAAAAFLSSLSVNRLGDAELAELLPRLGVHRLGDFAALDAGLIRDRFGERGARLHALARGRDPSAVRPRTPPVDLARQIDFSPPLELIDQIAFAVRATAEEFIAGLNDRQLVCTELRVGLSSEEGEHSERVWLHPAAFDSAAVVDRVRWQAQAAAGSQLGSGVVRVRLEPAAVDAVSHHAPGLFGTGPDERVHHVVSRVQAMLGADGVVTAVIGGGRRLVERQVLVSWGDRAMPPSPSDRPWPGHLPAPLPATVFDDPRVVAVVDAGGAGVGVDERGVLSAPPAVLVDAGRRRPIIAWAGPWTMDERGWDPVRHRRAHRFQVVDDSQTAWLLLCDDEGQWQAEGRYD</sequence>
<feature type="domain" description="UmuC" evidence="4">
    <location>
        <begin position="27"/>
        <end position="152"/>
    </location>
</feature>
<keyword evidence="2" id="KW-0227">DNA damage</keyword>
<dbReference type="Gene3D" id="1.10.150.20">
    <property type="entry name" value="5' to 3' exonuclease, C-terminal subdomain"/>
    <property type="match status" value="1"/>
</dbReference>
<dbReference type="RefSeq" id="WP_167165780.1">
    <property type="nucleotide sequence ID" value="NZ_BAAAOO010000015.1"/>
</dbReference>
<name>A0ABX0SF87_9ACTN</name>
<dbReference type="InterPro" id="IPR043502">
    <property type="entry name" value="DNA/RNA_pol_sf"/>
</dbReference>
<keyword evidence="6" id="KW-1185">Reference proteome</keyword>
<dbReference type="InterPro" id="IPR050356">
    <property type="entry name" value="SulA_CellDiv_inhibitor"/>
</dbReference>
<evidence type="ECO:0000256" key="1">
    <source>
        <dbReference type="ARBA" id="ARBA00010945"/>
    </source>
</evidence>
<proteinExistence type="inferred from homology"/>
<dbReference type="CDD" id="cd03468">
    <property type="entry name" value="PolY_like"/>
    <property type="match status" value="1"/>
</dbReference>
<comment type="caution">
    <text evidence="5">The sequence shown here is derived from an EMBL/GenBank/DDBJ whole genome shotgun (WGS) entry which is preliminary data.</text>
</comment>
<gene>
    <name evidence="5" type="ORF">FB473_001310</name>
</gene>
<dbReference type="EMBL" id="JAAMOZ010000001">
    <property type="protein sequence ID" value="NIH56665.1"/>
    <property type="molecule type" value="Genomic_DNA"/>
</dbReference>
<dbReference type="PANTHER" id="PTHR35369:SF2">
    <property type="entry name" value="BLR3025 PROTEIN"/>
    <property type="match status" value="1"/>
</dbReference>
<accession>A0ABX0SF87</accession>
<comment type="similarity">
    <text evidence="1">Belongs to the DNA polymerase type-Y family.</text>
</comment>
<dbReference type="Pfam" id="PF00817">
    <property type="entry name" value="IMS"/>
    <property type="match status" value="1"/>
</dbReference>
<evidence type="ECO:0000256" key="3">
    <source>
        <dbReference type="ARBA" id="ARBA00025589"/>
    </source>
</evidence>
<protein>
    <submittedName>
        <fullName evidence="5">Protein ImuB</fullName>
    </submittedName>
</protein>
<evidence type="ECO:0000256" key="2">
    <source>
        <dbReference type="ARBA" id="ARBA00022763"/>
    </source>
</evidence>
<dbReference type="Gene3D" id="3.30.70.270">
    <property type="match status" value="1"/>
</dbReference>
<comment type="function">
    <text evidence="3">Poorly processive, error-prone DNA polymerase involved in untargeted mutagenesis. Copies undamaged DNA at stalled replication forks, which arise in vivo from mismatched or misaligned primer ends. These misaligned primers can be extended by PolIV. Exhibits no 3'-5' exonuclease (proofreading) activity. May be involved in translesional synthesis, in conjunction with the beta clamp from PolIII.</text>
</comment>
<dbReference type="InterPro" id="IPR001126">
    <property type="entry name" value="UmuC"/>
</dbReference>
<organism evidence="5 6">
    <name type="scientific">Brooklawnia cerclae</name>
    <dbReference type="NCBI Taxonomy" id="349934"/>
    <lineage>
        <taxon>Bacteria</taxon>
        <taxon>Bacillati</taxon>
        <taxon>Actinomycetota</taxon>
        <taxon>Actinomycetes</taxon>
        <taxon>Propionibacteriales</taxon>
        <taxon>Propionibacteriaceae</taxon>
        <taxon>Brooklawnia</taxon>
    </lineage>
</organism>
<dbReference type="InterPro" id="IPR043128">
    <property type="entry name" value="Rev_trsase/Diguanyl_cyclase"/>
</dbReference>
<dbReference type="Proteomes" id="UP000749311">
    <property type="component" value="Unassembled WGS sequence"/>
</dbReference>
<dbReference type="SUPFAM" id="SSF56672">
    <property type="entry name" value="DNA/RNA polymerases"/>
    <property type="match status" value="1"/>
</dbReference>
<dbReference type="PANTHER" id="PTHR35369">
    <property type="entry name" value="BLR3025 PROTEIN-RELATED"/>
    <property type="match status" value="1"/>
</dbReference>
<dbReference type="Gene3D" id="3.40.1170.60">
    <property type="match status" value="1"/>
</dbReference>
<evidence type="ECO:0000259" key="4">
    <source>
        <dbReference type="Pfam" id="PF00817"/>
    </source>
</evidence>
<reference evidence="5 6" key="1">
    <citation type="submission" date="2020-02" db="EMBL/GenBank/DDBJ databases">
        <title>Sequencing the genomes of 1000 actinobacteria strains.</title>
        <authorList>
            <person name="Klenk H.-P."/>
        </authorList>
    </citation>
    <scope>NUCLEOTIDE SEQUENCE [LARGE SCALE GENOMIC DNA]</scope>
    <source>
        <strain evidence="5 6">DSM 19609</strain>
    </source>
</reference>
<evidence type="ECO:0000313" key="6">
    <source>
        <dbReference type="Proteomes" id="UP000749311"/>
    </source>
</evidence>
<evidence type="ECO:0000313" key="5">
    <source>
        <dbReference type="EMBL" id="NIH56665.1"/>
    </source>
</evidence>